<dbReference type="SMART" id="SM00858">
    <property type="entry name" value="SAF"/>
    <property type="match status" value="1"/>
</dbReference>
<dbReference type="Gene3D" id="3.20.20.70">
    <property type="entry name" value="Aldolase class I"/>
    <property type="match status" value="1"/>
</dbReference>
<dbReference type="EC" id="2.5.1.56" evidence="2"/>
<dbReference type="SUPFAM" id="SSF51569">
    <property type="entry name" value="Aldolase"/>
    <property type="match status" value="1"/>
</dbReference>
<evidence type="ECO:0000313" key="2">
    <source>
        <dbReference type="EMBL" id="MBB3161061.1"/>
    </source>
</evidence>
<dbReference type="InterPro" id="IPR006190">
    <property type="entry name" value="SAF_AFP_Neu5Ac"/>
</dbReference>
<dbReference type="PROSITE" id="PS50844">
    <property type="entry name" value="AFP_LIKE"/>
    <property type="match status" value="1"/>
</dbReference>
<dbReference type="InterPro" id="IPR013974">
    <property type="entry name" value="SAF"/>
</dbReference>
<dbReference type="InterPro" id="IPR013132">
    <property type="entry name" value="PseI/NeuA/B-like_N"/>
</dbReference>
<gene>
    <name evidence="2" type="ORF">FHS25_001510</name>
</gene>
<dbReference type="InterPro" id="IPR051690">
    <property type="entry name" value="PseI-like"/>
</dbReference>
<reference evidence="2 3" key="1">
    <citation type="submission" date="2020-08" db="EMBL/GenBank/DDBJ databases">
        <title>Genomic Encyclopedia of Type Strains, Phase III (KMG-III): the genomes of soil and plant-associated and newly described type strains.</title>
        <authorList>
            <person name="Whitman W."/>
        </authorList>
    </citation>
    <scope>NUCLEOTIDE SEQUENCE [LARGE SCALE GENOMIC DNA]</scope>
    <source>
        <strain evidence="2 3">CECT 8280</strain>
    </source>
</reference>
<dbReference type="Pfam" id="PF08666">
    <property type="entry name" value="SAF"/>
    <property type="match status" value="1"/>
</dbReference>
<dbReference type="InterPro" id="IPR036732">
    <property type="entry name" value="AFP_Neu5c_C_sf"/>
</dbReference>
<sequence>MRTRTIKIENRLVGDGYPCFVIGEIAQAHDGSLGTAHAYIDALARAGVDAIKFQTHIASAESSPDEKFRINVFPQDGSRYDYWKRMEFSKDQWHSLFEHARRKNLIFLSSPFSFEAVDLLEALGVPAWKVGSGEVTNLPMLKKMAATGKPVLISSGMSSWSDMDEAVSTVTDNGGQVALFQCTTSYPCPPEKIGLNVIGELQTRYLRPVGLSDHSGTIYPSLAAVTLGAKLIEVHAVFSKDCFGPDVGASLTIPALTQLVEGIRYIEAMANSPLDKDAEARELEELRLLFGKSLYTRGDLPKGHRLEAGDIALKKPGTGIPAKNIDRVIGKRLIRDYRADEQLHESDMDD</sequence>
<organism evidence="2 3">
    <name type="scientific">Rhizobium laguerreae</name>
    <dbReference type="NCBI Taxonomy" id="1076926"/>
    <lineage>
        <taxon>Bacteria</taxon>
        <taxon>Pseudomonadati</taxon>
        <taxon>Pseudomonadota</taxon>
        <taxon>Alphaproteobacteria</taxon>
        <taxon>Hyphomicrobiales</taxon>
        <taxon>Rhizobiaceae</taxon>
        <taxon>Rhizobium/Agrobacterium group</taxon>
        <taxon>Rhizobium</taxon>
    </lineage>
</organism>
<comment type="caution">
    <text evidence="2">The sequence shown here is derived from an EMBL/GenBank/DDBJ whole genome shotgun (WGS) entry which is preliminary data.</text>
</comment>
<dbReference type="Gene3D" id="3.90.1210.10">
    <property type="entry name" value="Antifreeze-like/N-acetylneuraminic acid synthase C-terminal domain"/>
    <property type="match status" value="1"/>
</dbReference>
<dbReference type="RefSeq" id="WP_077976680.1">
    <property type="nucleotide sequence ID" value="NZ_JACHXX010000002.1"/>
</dbReference>
<dbReference type="Pfam" id="PF03102">
    <property type="entry name" value="NeuB"/>
    <property type="match status" value="1"/>
</dbReference>
<keyword evidence="2" id="KW-0808">Transferase</keyword>
<evidence type="ECO:0000313" key="3">
    <source>
        <dbReference type="Proteomes" id="UP000542811"/>
    </source>
</evidence>
<dbReference type="InterPro" id="IPR057736">
    <property type="entry name" value="SAF_PseI/NeuA/NeuB"/>
</dbReference>
<dbReference type="GO" id="GO:0050462">
    <property type="term" value="F:N-acetylneuraminate synthase activity"/>
    <property type="evidence" value="ECO:0007669"/>
    <property type="project" value="UniProtKB-EC"/>
</dbReference>
<dbReference type="Proteomes" id="UP000542811">
    <property type="component" value="Unassembled WGS sequence"/>
</dbReference>
<feature type="domain" description="AFP-like" evidence="1">
    <location>
        <begin position="293"/>
        <end position="350"/>
    </location>
</feature>
<dbReference type="PANTHER" id="PTHR42966:SF1">
    <property type="entry name" value="SIALIC ACID SYNTHASE"/>
    <property type="match status" value="1"/>
</dbReference>
<dbReference type="InterPro" id="IPR013785">
    <property type="entry name" value="Aldolase_TIM"/>
</dbReference>
<accession>A0ABR6G461</accession>
<evidence type="ECO:0000259" key="1">
    <source>
        <dbReference type="PROSITE" id="PS50844"/>
    </source>
</evidence>
<dbReference type="CDD" id="cd11615">
    <property type="entry name" value="SAF_NeuB_like"/>
    <property type="match status" value="1"/>
</dbReference>
<dbReference type="PANTHER" id="PTHR42966">
    <property type="entry name" value="N-ACETYLNEURAMINATE SYNTHASE"/>
    <property type="match status" value="1"/>
</dbReference>
<name>A0ABR6G461_9HYPH</name>
<dbReference type="SUPFAM" id="SSF51269">
    <property type="entry name" value="AFP III-like domain"/>
    <property type="match status" value="1"/>
</dbReference>
<keyword evidence="3" id="KW-1185">Reference proteome</keyword>
<proteinExistence type="predicted"/>
<protein>
    <submittedName>
        <fullName evidence="2">N-acetylneuraminate synthase</fullName>
        <ecNumber evidence="2">2.5.1.56</ecNumber>
    </submittedName>
</protein>
<dbReference type="EMBL" id="JACHXX010000002">
    <property type="protein sequence ID" value="MBB3161061.1"/>
    <property type="molecule type" value="Genomic_DNA"/>
</dbReference>